<dbReference type="GO" id="GO:0005789">
    <property type="term" value="C:endoplasmic reticulum membrane"/>
    <property type="evidence" value="ECO:0007669"/>
    <property type="project" value="UniProtKB-SubCell"/>
</dbReference>
<dbReference type="InterPro" id="IPR003406">
    <property type="entry name" value="Glyco_trans_14"/>
</dbReference>
<evidence type="ECO:0000256" key="1">
    <source>
        <dbReference type="ARBA" id="ARBA00004323"/>
    </source>
</evidence>
<sequence length="358" mass="41448">MMIYNRILLLFTLAVLAVYSYFAFKSPFSRNAFARSQSSLCDQNQRNIAYFVQVSSSNIHMLPTLLSVLGTDSDDILLHFDAAIDDTLLSQYHPSSTRIRLLEPRQHLTWGKISLVLNTRRAMHHMLTCCQCWTHFIAMSPSAYPLLAGIEFHRILHSRRFLSASFGQFRFNRTLNQWKNCPVEESLSVDQSSTVKGEAWFIWSRNVSEFLSGVGRNEKGQEIATEWLLKLTSFGAPDELFAQNVLLDDRTPPSLRNEIYNDHMYFIDWENETVHHPYNLHDVNQYWNNIEMSGAMFARKFMSPIDAKEMIDRIHSHLHSNHNHINRIIARMQAACNLSHPACVLSRSQVQSRTYTAF</sequence>
<evidence type="ECO:0000256" key="19">
    <source>
        <dbReference type="ARBA" id="ARBA00047847"/>
    </source>
</evidence>
<comment type="subcellular location">
    <subcellularLocation>
        <location evidence="2">Endoplasmic reticulum membrane</location>
        <topology evidence="2">Single-pass type II membrane protein</topology>
    </subcellularLocation>
    <subcellularLocation>
        <location evidence="1">Golgi apparatus membrane</location>
        <topology evidence="1">Single-pass type II membrane protein</topology>
    </subcellularLocation>
</comment>
<dbReference type="GO" id="GO:0030158">
    <property type="term" value="F:protein xylosyltransferase activity"/>
    <property type="evidence" value="ECO:0007669"/>
    <property type="project" value="UniProtKB-EC"/>
</dbReference>
<protein>
    <recommendedName>
        <fullName evidence="6">protein xylosyltransferase</fullName>
        <ecNumber evidence="6">2.4.2.26</ecNumber>
    </recommendedName>
    <alternativeName>
        <fullName evidence="18">Peptide O-xylosyltransferase</fullName>
    </alternativeName>
</protein>
<accession>A0A7S0ZIY3</accession>
<evidence type="ECO:0000256" key="4">
    <source>
        <dbReference type="ARBA" id="ARBA00005093"/>
    </source>
</evidence>
<dbReference type="PANTHER" id="PTHR46025">
    <property type="entry name" value="XYLOSYLTRANSFERASE OXT"/>
    <property type="match status" value="1"/>
</dbReference>
<keyword evidence="7" id="KW-0328">Glycosyltransferase</keyword>
<evidence type="ECO:0000256" key="7">
    <source>
        <dbReference type="ARBA" id="ARBA00022676"/>
    </source>
</evidence>
<evidence type="ECO:0000256" key="18">
    <source>
        <dbReference type="ARBA" id="ARBA00042865"/>
    </source>
</evidence>
<keyword evidence="13" id="KW-1133">Transmembrane helix</keyword>
<comment type="pathway">
    <text evidence="4">Glycan metabolism; heparan sulfate biosynthesis.</text>
</comment>
<evidence type="ECO:0000313" key="20">
    <source>
        <dbReference type="EMBL" id="CAD8823312.1"/>
    </source>
</evidence>
<evidence type="ECO:0000256" key="8">
    <source>
        <dbReference type="ARBA" id="ARBA00022679"/>
    </source>
</evidence>
<evidence type="ECO:0000256" key="6">
    <source>
        <dbReference type="ARBA" id="ARBA00011972"/>
    </source>
</evidence>
<reference evidence="20" key="1">
    <citation type="submission" date="2021-01" db="EMBL/GenBank/DDBJ databases">
        <authorList>
            <person name="Corre E."/>
            <person name="Pelletier E."/>
            <person name="Niang G."/>
            <person name="Scheremetjew M."/>
            <person name="Finn R."/>
            <person name="Kale V."/>
            <person name="Holt S."/>
            <person name="Cochrane G."/>
            <person name="Meng A."/>
            <person name="Brown T."/>
            <person name="Cohen L."/>
        </authorList>
    </citation>
    <scope>NUCLEOTIDE SEQUENCE</scope>
    <source>
        <strain evidence="20">CCMP3278</strain>
    </source>
</reference>
<comment type="catalytic activity">
    <reaction evidence="19">
        <text>UDP-alpha-D-xylose + L-seryl-[protein] = 3-O-(beta-D-xylosyl)-L-seryl-[protein] + UDP + H(+)</text>
        <dbReference type="Rhea" id="RHEA:50192"/>
        <dbReference type="Rhea" id="RHEA-COMP:9863"/>
        <dbReference type="Rhea" id="RHEA-COMP:12567"/>
        <dbReference type="ChEBI" id="CHEBI:15378"/>
        <dbReference type="ChEBI" id="CHEBI:29999"/>
        <dbReference type="ChEBI" id="CHEBI:57632"/>
        <dbReference type="ChEBI" id="CHEBI:58223"/>
        <dbReference type="ChEBI" id="CHEBI:132085"/>
        <dbReference type="EC" id="2.4.2.26"/>
    </reaction>
</comment>
<dbReference type="GO" id="GO:0015012">
    <property type="term" value="P:heparan sulfate proteoglycan biosynthetic process"/>
    <property type="evidence" value="ECO:0007669"/>
    <property type="project" value="TreeGrafter"/>
</dbReference>
<keyword evidence="12" id="KW-0735">Signal-anchor</keyword>
<dbReference type="GO" id="GO:0046872">
    <property type="term" value="F:metal ion binding"/>
    <property type="evidence" value="ECO:0007669"/>
    <property type="project" value="UniProtKB-KW"/>
</dbReference>
<dbReference type="GO" id="GO:0000139">
    <property type="term" value="C:Golgi membrane"/>
    <property type="evidence" value="ECO:0007669"/>
    <property type="project" value="UniProtKB-SubCell"/>
</dbReference>
<dbReference type="PANTHER" id="PTHR46025:SF3">
    <property type="entry name" value="XYLOSYLTRANSFERASE OXT"/>
    <property type="match status" value="1"/>
</dbReference>
<evidence type="ECO:0000256" key="16">
    <source>
        <dbReference type="ARBA" id="ARBA00023157"/>
    </source>
</evidence>
<evidence type="ECO:0000256" key="12">
    <source>
        <dbReference type="ARBA" id="ARBA00022968"/>
    </source>
</evidence>
<organism evidence="20">
    <name type="scientific">Timspurckia oligopyrenoides</name>
    <dbReference type="NCBI Taxonomy" id="708627"/>
    <lineage>
        <taxon>Eukaryota</taxon>
        <taxon>Rhodophyta</taxon>
        <taxon>Bangiophyceae</taxon>
        <taxon>Porphyridiales</taxon>
        <taxon>Porphyridiaceae</taxon>
        <taxon>Timspurckia</taxon>
    </lineage>
</organism>
<dbReference type="EC" id="2.4.2.26" evidence="6"/>
<dbReference type="AlphaFoldDB" id="A0A7S0ZIY3"/>
<proteinExistence type="inferred from homology"/>
<keyword evidence="8" id="KW-0808">Transferase</keyword>
<keyword evidence="9" id="KW-0812">Transmembrane</keyword>
<keyword evidence="14" id="KW-0333">Golgi apparatus</keyword>
<evidence type="ECO:0000256" key="3">
    <source>
        <dbReference type="ARBA" id="ARBA00004840"/>
    </source>
</evidence>
<evidence type="ECO:0000256" key="14">
    <source>
        <dbReference type="ARBA" id="ARBA00023034"/>
    </source>
</evidence>
<keyword evidence="16" id="KW-1015">Disulfide bond</keyword>
<comment type="pathway">
    <text evidence="3">Glycan metabolism; chondroitin sulfate biosynthesis.</text>
</comment>
<keyword evidence="11" id="KW-0256">Endoplasmic reticulum</keyword>
<dbReference type="GO" id="GO:0050650">
    <property type="term" value="P:chondroitin sulfate proteoglycan biosynthetic process"/>
    <property type="evidence" value="ECO:0007669"/>
    <property type="project" value="TreeGrafter"/>
</dbReference>
<dbReference type="Pfam" id="PF02485">
    <property type="entry name" value="Branch"/>
    <property type="match status" value="1"/>
</dbReference>
<gene>
    <name evidence="20" type="ORF">TOLI1172_LOCUS7708</name>
</gene>
<evidence type="ECO:0000256" key="2">
    <source>
        <dbReference type="ARBA" id="ARBA00004648"/>
    </source>
</evidence>
<evidence type="ECO:0000256" key="17">
    <source>
        <dbReference type="ARBA" id="ARBA00023180"/>
    </source>
</evidence>
<evidence type="ECO:0000256" key="13">
    <source>
        <dbReference type="ARBA" id="ARBA00022989"/>
    </source>
</evidence>
<dbReference type="InterPro" id="IPR043538">
    <property type="entry name" value="XYLT"/>
</dbReference>
<evidence type="ECO:0000256" key="11">
    <source>
        <dbReference type="ARBA" id="ARBA00022824"/>
    </source>
</evidence>
<evidence type="ECO:0000256" key="5">
    <source>
        <dbReference type="ARBA" id="ARBA00010195"/>
    </source>
</evidence>
<evidence type="ECO:0000256" key="9">
    <source>
        <dbReference type="ARBA" id="ARBA00022692"/>
    </source>
</evidence>
<keyword evidence="17" id="KW-0325">Glycoprotein</keyword>
<comment type="similarity">
    <text evidence="5">Belongs to the glycosyltransferase 14 family. XylT subfamily.</text>
</comment>
<keyword evidence="15" id="KW-0472">Membrane</keyword>
<name>A0A7S0ZIY3_9RHOD</name>
<keyword evidence="10" id="KW-0479">Metal-binding</keyword>
<dbReference type="EMBL" id="HBFP01010719">
    <property type="protein sequence ID" value="CAD8823312.1"/>
    <property type="molecule type" value="Transcribed_RNA"/>
</dbReference>
<evidence type="ECO:0000256" key="10">
    <source>
        <dbReference type="ARBA" id="ARBA00022723"/>
    </source>
</evidence>
<evidence type="ECO:0000256" key="15">
    <source>
        <dbReference type="ARBA" id="ARBA00023136"/>
    </source>
</evidence>